<reference evidence="1 2" key="1">
    <citation type="submission" date="2020-06" db="EMBL/GenBank/DDBJ databases">
        <title>Genomic analysis of Salicibibacter sp. NKC5-3.</title>
        <authorList>
            <person name="Oh Y.J."/>
        </authorList>
    </citation>
    <scope>NUCLEOTIDE SEQUENCE [LARGE SCALE GENOMIC DNA]</scope>
    <source>
        <strain evidence="1 2">NKC5-3</strain>
    </source>
</reference>
<dbReference type="Gene3D" id="3.40.190.10">
    <property type="entry name" value="Periplasmic binding protein-like II"/>
    <property type="match status" value="2"/>
</dbReference>
<dbReference type="PROSITE" id="PS51257">
    <property type="entry name" value="PROKAR_LIPOPROTEIN"/>
    <property type="match status" value="1"/>
</dbReference>
<dbReference type="PANTHER" id="PTHR30024">
    <property type="entry name" value="ALIPHATIC SULFONATES-BINDING PROTEIN-RELATED"/>
    <property type="match status" value="1"/>
</dbReference>
<proteinExistence type="predicted"/>
<organism evidence="1 2">
    <name type="scientific">Salicibibacter cibarius</name>
    <dbReference type="NCBI Taxonomy" id="2743000"/>
    <lineage>
        <taxon>Bacteria</taxon>
        <taxon>Bacillati</taxon>
        <taxon>Bacillota</taxon>
        <taxon>Bacilli</taxon>
        <taxon>Bacillales</taxon>
        <taxon>Bacillaceae</taxon>
        <taxon>Salicibibacter</taxon>
    </lineage>
</organism>
<dbReference type="Pfam" id="PF13379">
    <property type="entry name" value="NMT1_2"/>
    <property type="match status" value="1"/>
</dbReference>
<dbReference type="RefSeq" id="WP_200126634.1">
    <property type="nucleotide sequence ID" value="NZ_CP054705.1"/>
</dbReference>
<dbReference type="EMBL" id="CP054705">
    <property type="protein sequence ID" value="QQK74440.1"/>
    <property type="molecule type" value="Genomic_DNA"/>
</dbReference>
<name>A0A7T6Z007_9BACI</name>
<evidence type="ECO:0000313" key="2">
    <source>
        <dbReference type="Proteomes" id="UP000595823"/>
    </source>
</evidence>
<accession>A0A7T6Z007</accession>
<evidence type="ECO:0000313" key="1">
    <source>
        <dbReference type="EMBL" id="QQK74440.1"/>
    </source>
</evidence>
<dbReference type="KEGG" id="scia:HUG15_01670"/>
<keyword evidence="2" id="KW-1185">Reference proteome</keyword>
<sequence>MEGYKSNIFISPIFVILLLLGIGTGCTSSDNSTPTNTSSEPVEINIGHGISTEEPLYLVEHLPEVASNLGESYTLNMSSFQANADRINAYQAGEIDGGTLGQGAALMISEQGVDLTVLASVVQDSVEEGYNHKFLTMADSELEYTAEALEGAVIGIPDYMSPTDLWGRAAVRDLGLDPDSDVEWVNIAAPAMTASLEAGIIDIGMFAQPFFEMTQNNNEEYEEVFNSKTGVPINEDFLVLFMDPEFISENEEAVEDFLADYVAVTEYYLDNQEEMRQLLLDVGAVEADPEDYIEMEDSDRSKTGEINLESWKEVQNLILEEEWIEDRVNLESIVDMSYLPDR</sequence>
<gene>
    <name evidence="1" type="ORF">HUG15_01670</name>
</gene>
<dbReference type="SUPFAM" id="SSF53850">
    <property type="entry name" value="Periplasmic binding protein-like II"/>
    <property type="match status" value="1"/>
</dbReference>
<dbReference type="AlphaFoldDB" id="A0A7T6Z007"/>
<protein>
    <submittedName>
        <fullName evidence="1">ABC transporter substrate-binding protein</fullName>
    </submittedName>
</protein>
<dbReference type="Proteomes" id="UP000595823">
    <property type="component" value="Chromosome"/>
</dbReference>